<evidence type="ECO:0000313" key="2">
    <source>
        <dbReference type="EMBL" id="MPL80212.1"/>
    </source>
</evidence>
<dbReference type="Gene3D" id="1.10.1760.20">
    <property type="match status" value="1"/>
</dbReference>
<feature type="transmembrane region" description="Helical" evidence="1">
    <location>
        <begin position="40"/>
        <end position="58"/>
    </location>
</feature>
<organism evidence="2">
    <name type="scientific">bioreactor metagenome</name>
    <dbReference type="NCBI Taxonomy" id="1076179"/>
    <lineage>
        <taxon>unclassified sequences</taxon>
        <taxon>metagenomes</taxon>
        <taxon>ecological metagenomes</taxon>
    </lineage>
</organism>
<dbReference type="PIRSF" id="PIRSF027391">
    <property type="entry name" value="Hpre_diP_synt_I"/>
    <property type="match status" value="1"/>
</dbReference>
<proteinExistence type="predicted"/>
<comment type="caution">
    <text evidence="2">The sequence shown here is derived from an EMBL/GenBank/DDBJ whole genome shotgun (WGS) entry which is preliminary data.</text>
</comment>
<keyword evidence="1" id="KW-0472">Membrane</keyword>
<name>A0A644UN64_9ZZZZ</name>
<reference evidence="2" key="1">
    <citation type="submission" date="2019-08" db="EMBL/GenBank/DDBJ databases">
        <authorList>
            <person name="Kucharzyk K."/>
            <person name="Murdoch R.W."/>
            <person name="Higgins S."/>
            <person name="Loffler F."/>
        </authorList>
    </citation>
    <scope>NUCLEOTIDE SEQUENCE</scope>
</reference>
<evidence type="ECO:0008006" key="3">
    <source>
        <dbReference type="Google" id="ProtNLM"/>
    </source>
</evidence>
<keyword evidence="1" id="KW-0812">Transmembrane</keyword>
<dbReference type="InterPro" id="IPR014535">
    <property type="entry name" value="Hpre_diP_synt_I"/>
</dbReference>
<accession>A0A644UN64</accession>
<dbReference type="EMBL" id="VSSQ01000135">
    <property type="protein sequence ID" value="MPL80212.1"/>
    <property type="molecule type" value="Genomic_DNA"/>
</dbReference>
<dbReference type="AlphaFoldDB" id="A0A644UN64"/>
<dbReference type="Pfam" id="PF07456">
    <property type="entry name" value="Hpre_diP_synt_I"/>
    <property type="match status" value="1"/>
</dbReference>
<gene>
    <name evidence="2" type="ORF">SDC9_26108</name>
</gene>
<feature type="transmembrane region" description="Helical" evidence="1">
    <location>
        <begin position="111"/>
        <end position="132"/>
    </location>
</feature>
<sequence>MLSYDKLTTRELTQLGVLLAAAIALRLIENLFPYLLPIPGARLGLANILTIIVLLLYGTDKAGLFLSARILLVGLLSTGLFTPGFLIGLGGAALSFVFMSLAIERKYFSPIGVGLLGAFMHNCGQIIAAMYLMNSLAVFSYLPVLIAIGIPTGLFTGILANMLVKRIKNIGNL</sequence>
<feature type="transmembrane region" description="Helical" evidence="1">
    <location>
        <begin position="12"/>
        <end position="28"/>
    </location>
</feature>
<dbReference type="InterPro" id="IPR010898">
    <property type="entry name" value="Hpre_diP_synth_I"/>
</dbReference>
<evidence type="ECO:0000256" key="1">
    <source>
        <dbReference type="SAM" id="Phobius"/>
    </source>
</evidence>
<protein>
    <recommendedName>
        <fullName evidence="3">Heptaprenyl diphosphate synthase component I</fullName>
    </recommendedName>
</protein>
<feature type="transmembrane region" description="Helical" evidence="1">
    <location>
        <begin position="70"/>
        <end position="99"/>
    </location>
</feature>
<keyword evidence="1" id="KW-1133">Transmembrane helix</keyword>
<feature type="transmembrane region" description="Helical" evidence="1">
    <location>
        <begin position="138"/>
        <end position="164"/>
    </location>
</feature>